<reference evidence="2" key="1">
    <citation type="submission" date="2018-01" db="EMBL/GenBank/DDBJ databases">
        <authorList>
            <person name="Regsiter A."/>
            <person name="William W."/>
        </authorList>
    </citation>
    <scope>NUCLEOTIDE SEQUENCE</scope>
    <source>
        <strain evidence="2">TRIP AH-1</strain>
    </source>
</reference>
<keyword evidence="1" id="KW-0472">Membrane</keyword>
<sequence length="200" mass="21406">MRHEGFIRKLVAGIILTVCIFSFFSCGGRRNAVRSDEAIGSEPQAVKTAALDKRYDTIVFQEFDVDPKMEAAYPGAVVICESAAIDALRSKNIFKKVEKENAAGGGMGGQSLLVKPRLINMRIVSGSARFWGGAFAGRSDMVVELKMTDAASGMVVHEKVLSTANNPVAAAWVMGSSDRSLPGDMGRIIADYIESIMPAG</sequence>
<keyword evidence="1" id="KW-0812">Transmembrane</keyword>
<evidence type="ECO:0008006" key="3">
    <source>
        <dbReference type="Google" id="ProtNLM"/>
    </source>
</evidence>
<dbReference type="AlphaFoldDB" id="A0A445N0A3"/>
<gene>
    <name evidence="2" type="ORF">PITCH_A420080</name>
</gene>
<proteinExistence type="predicted"/>
<dbReference type="EMBL" id="OJIN01000184">
    <property type="protein sequence ID" value="SPD75119.1"/>
    <property type="molecule type" value="Genomic_DNA"/>
</dbReference>
<evidence type="ECO:0000256" key="1">
    <source>
        <dbReference type="SAM" id="Phobius"/>
    </source>
</evidence>
<accession>A0A445N0A3</accession>
<feature type="transmembrane region" description="Helical" evidence="1">
    <location>
        <begin position="6"/>
        <end position="24"/>
    </location>
</feature>
<dbReference type="PROSITE" id="PS51257">
    <property type="entry name" value="PROKAR_LIPOPROTEIN"/>
    <property type="match status" value="1"/>
</dbReference>
<protein>
    <recommendedName>
        <fullName evidence="3">DUF4410 domain-containing protein</fullName>
    </recommendedName>
</protein>
<evidence type="ECO:0000313" key="2">
    <source>
        <dbReference type="EMBL" id="SPD75119.1"/>
    </source>
</evidence>
<keyword evidence="1" id="KW-1133">Transmembrane helix</keyword>
<organism evidence="2">
    <name type="scientific">uncultured Desulfobacterium sp</name>
    <dbReference type="NCBI Taxonomy" id="201089"/>
    <lineage>
        <taxon>Bacteria</taxon>
        <taxon>Pseudomonadati</taxon>
        <taxon>Thermodesulfobacteriota</taxon>
        <taxon>Desulfobacteria</taxon>
        <taxon>Desulfobacterales</taxon>
        <taxon>Desulfobacteriaceae</taxon>
        <taxon>Desulfobacterium</taxon>
        <taxon>environmental samples</taxon>
    </lineage>
</organism>
<name>A0A445N0A3_9BACT</name>